<evidence type="ECO:0000256" key="3">
    <source>
        <dbReference type="HAMAP-Rule" id="MF_01488"/>
    </source>
</evidence>
<dbReference type="NCBIfam" id="TIGR01448">
    <property type="entry name" value="recD_rel"/>
    <property type="match status" value="1"/>
</dbReference>
<keyword evidence="3" id="KW-0378">Hydrolase</keyword>
<protein>
    <recommendedName>
        <fullName evidence="3">ATP-dependent RecD2 DNA helicase</fullName>
        <ecNumber evidence="3">5.6.2.3</ecNumber>
    </recommendedName>
    <alternativeName>
        <fullName evidence="3">DNA 5'-3' helicase subunit RecD2</fullName>
    </alternativeName>
</protein>
<dbReference type="Gene3D" id="3.40.50.300">
    <property type="entry name" value="P-loop containing nucleotide triphosphate hydrolases"/>
    <property type="match status" value="2"/>
</dbReference>
<keyword evidence="1 3" id="KW-0547">Nucleotide-binding</keyword>
<feature type="domain" description="ATP-dependent RecD2 DNA helicase SH3" evidence="7">
    <location>
        <begin position="578"/>
        <end position="648"/>
    </location>
</feature>
<dbReference type="Pfam" id="PF13538">
    <property type="entry name" value="UvrD_C_2"/>
    <property type="match status" value="1"/>
</dbReference>
<dbReference type="RefSeq" id="WP_252774114.1">
    <property type="nucleotide sequence ID" value="NZ_CP097122.1"/>
</dbReference>
<dbReference type="InterPro" id="IPR041451">
    <property type="entry name" value="RecD2_SH13"/>
</dbReference>
<dbReference type="SUPFAM" id="SSF52540">
    <property type="entry name" value="P-loop containing nucleoside triphosphate hydrolases"/>
    <property type="match status" value="2"/>
</dbReference>
<evidence type="ECO:0000313" key="9">
    <source>
        <dbReference type="EMBL" id="USS92329.1"/>
    </source>
</evidence>
<dbReference type="InterPro" id="IPR055446">
    <property type="entry name" value="RecD2_N_OB"/>
</dbReference>
<dbReference type="CDD" id="cd17933">
    <property type="entry name" value="DEXSc_RecD-like"/>
    <property type="match status" value="1"/>
</dbReference>
<evidence type="ECO:0000259" key="7">
    <source>
        <dbReference type="Pfam" id="PF18335"/>
    </source>
</evidence>
<evidence type="ECO:0000256" key="2">
    <source>
        <dbReference type="ARBA" id="ARBA00022840"/>
    </source>
</evidence>
<evidence type="ECO:0000256" key="1">
    <source>
        <dbReference type="ARBA" id="ARBA00022741"/>
    </source>
</evidence>
<dbReference type="PANTHER" id="PTHR43788">
    <property type="entry name" value="DNA2/NAM7 HELICASE FAMILY MEMBER"/>
    <property type="match status" value="1"/>
</dbReference>
<gene>
    <name evidence="3" type="primary">recD2</name>
    <name evidence="9" type="ORF">M3M36_01555</name>
</gene>
<feature type="binding site" evidence="3">
    <location>
        <begin position="352"/>
        <end position="356"/>
    </location>
    <ligand>
        <name>ATP</name>
        <dbReference type="ChEBI" id="CHEBI:30616"/>
    </ligand>
</feature>
<dbReference type="Gene3D" id="1.10.10.2220">
    <property type="match status" value="1"/>
</dbReference>
<dbReference type="InterPro" id="IPR027785">
    <property type="entry name" value="UvrD-like_helicase_C"/>
</dbReference>
<comment type="catalytic activity">
    <reaction evidence="3">
        <text>ATP + H2O = ADP + phosphate + H(+)</text>
        <dbReference type="Rhea" id="RHEA:13065"/>
        <dbReference type="ChEBI" id="CHEBI:15377"/>
        <dbReference type="ChEBI" id="CHEBI:15378"/>
        <dbReference type="ChEBI" id="CHEBI:30616"/>
        <dbReference type="ChEBI" id="CHEBI:43474"/>
        <dbReference type="ChEBI" id="CHEBI:456216"/>
        <dbReference type="EC" id="5.6.2.3"/>
    </reaction>
</comment>
<dbReference type="Pfam" id="PF14490">
    <property type="entry name" value="HHH_RecD2"/>
    <property type="match status" value="1"/>
</dbReference>
<reference evidence="9" key="1">
    <citation type="submission" date="2022-05" db="EMBL/GenBank/DDBJ databases">
        <authorList>
            <person name="Oliphant S.A."/>
            <person name="Watson-Haigh N.S."/>
            <person name="Sumby K.M."/>
            <person name="Gardner J.M."/>
            <person name="Jiranek V."/>
        </authorList>
    </citation>
    <scope>NUCLEOTIDE SEQUENCE</scope>
    <source>
        <strain evidence="9">KI3_B9</strain>
    </source>
</reference>
<keyword evidence="3" id="KW-0347">Helicase</keyword>
<evidence type="ECO:0000259" key="8">
    <source>
        <dbReference type="Pfam" id="PF23139"/>
    </source>
</evidence>
<keyword evidence="3" id="KW-0413">Isomerase</keyword>
<dbReference type="EC" id="5.6.2.3" evidence="3"/>
<feature type="domain" description="UvrD-like helicase C-terminal" evidence="5">
    <location>
        <begin position="665"/>
        <end position="713"/>
    </location>
</feature>
<keyword evidence="3" id="KW-0238">DNA-binding</keyword>
<dbReference type="InterPro" id="IPR006345">
    <property type="entry name" value="RecD2"/>
</dbReference>
<dbReference type="InterPro" id="IPR027417">
    <property type="entry name" value="P-loop_NTPase"/>
</dbReference>
<dbReference type="EMBL" id="CP097122">
    <property type="protein sequence ID" value="USS92329.1"/>
    <property type="molecule type" value="Genomic_DNA"/>
</dbReference>
<dbReference type="Pfam" id="PF13245">
    <property type="entry name" value="AAA_19"/>
    <property type="match status" value="1"/>
</dbReference>
<organism evidence="9 10">
    <name type="scientific">Fructobacillus americanaquae</name>
    <dbReference type="NCBI Taxonomy" id="2940302"/>
    <lineage>
        <taxon>Bacteria</taxon>
        <taxon>Bacillati</taxon>
        <taxon>Bacillota</taxon>
        <taxon>Bacilli</taxon>
        <taxon>Lactobacillales</taxon>
        <taxon>Lactobacillaceae</taxon>
        <taxon>Fructobacillus</taxon>
    </lineage>
</organism>
<evidence type="ECO:0000259" key="6">
    <source>
        <dbReference type="Pfam" id="PF14490"/>
    </source>
</evidence>
<feature type="region of interest" description="Disordered" evidence="4">
    <location>
        <begin position="746"/>
        <end position="818"/>
    </location>
</feature>
<name>A0ABY5C0N1_9LACO</name>
<comment type="function">
    <text evidence="3">DNA-dependent ATPase and ATP-dependent 5'-3' DNA helicase. Has no activity on blunt DNA or DNA with 3'-overhangs, requires at least 10 bases of 5'-ssDNA for helicase activity.</text>
</comment>
<dbReference type="HAMAP" id="MF_01488">
    <property type="entry name" value="RecD2"/>
    <property type="match status" value="1"/>
</dbReference>
<feature type="domain" description="ATP-dependent RecD2 DNA helicase OB-fold" evidence="8">
    <location>
        <begin position="6"/>
        <end position="84"/>
    </location>
</feature>
<feature type="domain" description="ATP-dependent RecD2 DNA helicase-like helix-hairpin-helix" evidence="6">
    <location>
        <begin position="150"/>
        <end position="238"/>
    </location>
</feature>
<feature type="compositionally biased region" description="Polar residues" evidence="4">
    <location>
        <begin position="791"/>
        <end position="805"/>
    </location>
</feature>
<dbReference type="Gene3D" id="2.30.30.940">
    <property type="match status" value="1"/>
</dbReference>
<dbReference type="Proteomes" id="UP001056093">
    <property type="component" value="Chromosome"/>
</dbReference>
<dbReference type="InterPro" id="IPR029493">
    <property type="entry name" value="RecD2-like_HHH"/>
</dbReference>
<keyword evidence="2 3" id="KW-0067">ATP-binding</keyword>
<keyword evidence="10" id="KW-1185">Reference proteome</keyword>
<dbReference type="PANTHER" id="PTHR43788:SF6">
    <property type="entry name" value="DNA HELICASE B"/>
    <property type="match status" value="1"/>
</dbReference>
<evidence type="ECO:0000259" key="5">
    <source>
        <dbReference type="Pfam" id="PF13538"/>
    </source>
</evidence>
<sequence>MREDNQITATLQNVIFSASDSYFKILSVTVDETDLEDWDEEEIIVTGTFASVKPGSTYAFYGQLVTHPKYGQQFQAARYENQMPADEKGLVAFFASGDFPGVGKKTAEKIVDHLGQNAIDLILADSSVLKGIVKPKVAADLAEKIQENLGLEKLFLLGHQIGLSADVAGRLFDHYGEEAQEVLQKTPYRLVYEFDGLPFKKVDAIAKQAGFADDHPDRIQAGVYAGILNACYSAGHTYLTVDQALFAAQSTLQNNGSGMQAAIDQALGALVSQERLVYEDGNYSPTDLKGAEVLVSSKVNSLLKAKSAVLTTPDLVDTTFVVPENLNLDAVQRGAVEAALTNQVFVLTGGPGTGKTTVTKTLVATWEALVRHQAKGQGRDKDWVKQNRVRLASPTGRAAKRMTEITGYEATTIHRLLGITDGDDAEFDANNPISGGLLIIDEASMLDISLAESLFAALPKDMHLVLVGDADQLPSVGPGNVLYDLIQSQAVPHIALERIYRQGKGSSISTLAQSINAGILPPDFQENQLDRSTFLTTADQVPRAVSQVLQAAVKKGFTANQVQVLAPMYKTSAGVLALNQIAQDLFNPVKPGQKTLQQGETIFRLGDKVLQLENDSERDIYNGDMGQVIAIHYKKEPGVAADSLVVDFAGQEVWYTSKTLNQLTLAYATTIHKAQGNEFKLVILVLTGQFKIMLNQNLVYTAITRAKESLVMVGDYSAYDYAATHPVPVRQTFLQGLLIDRHNGHQGTQALQADRHNQRTVKRQGETVDRVEQRAQSGSQESHLDERLTSGDGQPVSSHHQSPTRGGQPAKQRVKEVAVKREFASQAQAVTASLVEMDQQSLTSSPQQKSAAQASLATDQVVGESELTAATLTQAMANPMIGMADLKPADFMPELR</sequence>
<proteinExistence type="inferred from homology"/>
<evidence type="ECO:0000256" key="4">
    <source>
        <dbReference type="SAM" id="MobiDB-lite"/>
    </source>
</evidence>
<dbReference type="Pfam" id="PF18335">
    <property type="entry name" value="SH3_13"/>
    <property type="match status" value="1"/>
</dbReference>
<dbReference type="Pfam" id="PF23139">
    <property type="entry name" value="OB_YrrC"/>
    <property type="match status" value="1"/>
</dbReference>
<dbReference type="CDD" id="cd18809">
    <property type="entry name" value="SF1_C_RecD"/>
    <property type="match status" value="1"/>
</dbReference>
<feature type="compositionally biased region" description="Basic and acidic residues" evidence="4">
    <location>
        <begin position="753"/>
        <end position="773"/>
    </location>
</feature>
<accession>A0ABY5C0N1</accession>
<comment type="similarity">
    <text evidence="3">Belongs to the RecD family. RecD2 subfamily.</text>
</comment>
<evidence type="ECO:0000313" key="10">
    <source>
        <dbReference type="Proteomes" id="UP001056093"/>
    </source>
</evidence>
<dbReference type="InterPro" id="IPR050534">
    <property type="entry name" value="Coronavir_polyprotein_1ab"/>
</dbReference>